<name>A0A915CXN1_9BILA</name>
<evidence type="ECO:0000256" key="1">
    <source>
        <dbReference type="SAM" id="SignalP"/>
    </source>
</evidence>
<keyword evidence="2" id="KW-1185">Reference proteome</keyword>
<proteinExistence type="predicted"/>
<sequence length="257" mass="29039">MKSTTVLTIFPIFTFLIFFHTASASVQDFQRQTNVVSNNFDEFVAVFQALDQSNKILLYGHVRMWTTSTKQLAFLETINITCHLECSLEFLVDPNVAQVMTSNEKTLYQLKMPENGTENVSLDLSFGNQVNVSAVSIPFVNWKTIMPFDSLTNCTMNTYTYSEGTLNTSQKSVIRNSPNSTADKIDNIYDKATNYDKTVNVIELTSELNESVQNASLNDEEVYKISIVLERISNATGNGTREGSMYYKSFLEYLTIC</sequence>
<evidence type="ECO:0000313" key="2">
    <source>
        <dbReference type="Proteomes" id="UP000887574"/>
    </source>
</evidence>
<dbReference type="WBParaSite" id="jg13345.3">
    <property type="protein sequence ID" value="jg13345.3"/>
    <property type="gene ID" value="jg13345"/>
</dbReference>
<dbReference type="Proteomes" id="UP000887574">
    <property type="component" value="Unplaced"/>
</dbReference>
<accession>A0A915CXN1</accession>
<feature type="chain" id="PRO_5037180126" evidence="1">
    <location>
        <begin position="25"/>
        <end position="257"/>
    </location>
</feature>
<dbReference type="AlphaFoldDB" id="A0A915CXN1"/>
<evidence type="ECO:0000313" key="3">
    <source>
        <dbReference type="WBParaSite" id="jg13345.3"/>
    </source>
</evidence>
<keyword evidence="1" id="KW-0732">Signal</keyword>
<reference evidence="3" key="1">
    <citation type="submission" date="2022-11" db="UniProtKB">
        <authorList>
            <consortium name="WormBaseParasite"/>
        </authorList>
    </citation>
    <scope>IDENTIFICATION</scope>
</reference>
<feature type="signal peptide" evidence="1">
    <location>
        <begin position="1"/>
        <end position="24"/>
    </location>
</feature>
<protein>
    <submittedName>
        <fullName evidence="3">Secreted protein</fullName>
    </submittedName>
</protein>
<organism evidence="2 3">
    <name type="scientific">Ditylenchus dipsaci</name>
    <dbReference type="NCBI Taxonomy" id="166011"/>
    <lineage>
        <taxon>Eukaryota</taxon>
        <taxon>Metazoa</taxon>
        <taxon>Ecdysozoa</taxon>
        <taxon>Nematoda</taxon>
        <taxon>Chromadorea</taxon>
        <taxon>Rhabditida</taxon>
        <taxon>Tylenchina</taxon>
        <taxon>Tylenchomorpha</taxon>
        <taxon>Sphaerularioidea</taxon>
        <taxon>Anguinidae</taxon>
        <taxon>Anguininae</taxon>
        <taxon>Ditylenchus</taxon>
    </lineage>
</organism>